<evidence type="ECO:0000256" key="1">
    <source>
        <dbReference type="ARBA" id="ARBA00004651"/>
    </source>
</evidence>
<sequence>MKRLNNIAKWIQKNKLAVFIILCAIFLRLWRVGEFAMFLADQGRDAIIIKRIVTLQHLPLIGPPSSIGQVYLGPFFYYLMAPFLLLFAFNPAGLAYGVSFISIVGLVLGYFIIRKILDKKIALIFLILTSFSSQLLWLARFSWNPNLLPIFSFFTLYFFYKSLKTEKYYYSIAYGAFFALSFQLHHLAAFLAVPIGIVTAIFLFRENKKTKQLLSVLIAFIAFLCVTSPLILFDLKHDFLNTKNLVSLFTKQDMIAGGSPAERLIQTNHAFWMVILQIKLPAFASIVASILFVGGFLFLFIKGKVHLLALIHMINLVSFIYFFSLLSNPRHPHYYGSIYLSFFVVCALLLGFIPKKIYSTIALSILLAVYLVFNMKDYYFITGPANNQILHAQRVSSTLLPYIDRKPFNFATYPIEFTSEEAYLYFLEKQGLKAANREAREVTQQMYVLCNQEPCNVLDSHSWNIDMFGEAKIDTMWEIEGIKVYRLIHK</sequence>
<dbReference type="GO" id="GO:0016763">
    <property type="term" value="F:pentosyltransferase activity"/>
    <property type="evidence" value="ECO:0007669"/>
    <property type="project" value="TreeGrafter"/>
</dbReference>
<dbReference type="GO" id="GO:0009103">
    <property type="term" value="P:lipopolysaccharide biosynthetic process"/>
    <property type="evidence" value="ECO:0007669"/>
    <property type="project" value="UniProtKB-ARBA"/>
</dbReference>
<reference evidence="10 11" key="1">
    <citation type="journal article" date="2016" name="Nat. Commun.">
        <title>Thousands of microbial genomes shed light on interconnected biogeochemical processes in an aquifer system.</title>
        <authorList>
            <person name="Anantharaman K."/>
            <person name="Brown C.T."/>
            <person name="Hug L.A."/>
            <person name="Sharon I."/>
            <person name="Castelle C.J."/>
            <person name="Probst A.J."/>
            <person name="Thomas B.C."/>
            <person name="Singh A."/>
            <person name="Wilkins M.J."/>
            <person name="Karaoz U."/>
            <person name="Brodie E.L."/>
            <person name="Williams K.H."/>
            <person name="Hubbard S.S."/>
            <person name="Banfield J.F."/>
        </authorList>
    </citation>
    <scope>NUCLEOTIDE SEQUENCE [LARGE SCALE GENOMIC DNA]</scope>
</reference>
<keyword evidence="4" id="KW-0808">Transferase</keyword>
<evidence type="ECO:0000256" key="8">
    <source>
        <dbReference type="SAM" id="Phobius"/>
    </source>
</evidence>
<evidence type="ECO:0000313" key="11">
    <source>
        <dbReference type="Proteomes" id="UP000177050"/>
    </source>
</evidence>
<feature type="transmembrane region" description="Helical" evidence="8">
    <location>
        <begin position="172"/>
        <end position="201"/>
    </location>
</feature>
<dbReference type="PANTHER" id="PTHR33908">
    <property type="entry name" value="MANNOSYLTRANSFERASE YKCB-RELATED"/>
    <property type="match status" value="1"/>
</dbReference>
<feature type="transmembrane region" description="Helical" evidence="8">
    <location>
        <begin position="333"/>
        <end position="351"/>
    </location>
</feature>
<keyword evidence="3" id="KW-0328">Glycosyltransferase</keyword>
<proteinExistence type="predicted"/>
<dbReference type="GO" id="GO:0005886">
    <property type="term" value="C:plasma membrane"/>
    <property type="evidence" value="ECO:0007669"/>
    <property type="project" value="UniProtKB-SubCell"/>
</dbReference>
<feature type="transmembrane region" description="Helical" evidence="8">
    <location>
        <begin position="120"/>
        <end position="137"/>
    </location>
</feature>
<dbReference type="InterPro" id="IPR038731">
    <property type="entry name" value="RgtA/B/C-like"/>
</dbReference>
<comment type="caution">
    <text evidence="10">The sequence shown here is derived from an EMBL/GenBank/DDBJ whole genome shotgun (WGS) entry which is preliminary data.</text>
</comment>
<keyword evidence="7 8" id="KW-0472">Membrane</keyword>
<evidence type="ECO:0000313" key="10">
    <source>
        <dbReference type="EMBL" id="OGK73237.1"/>
    </source>
</evidence>
<evidence type="ECO:0000256" key="7">
    <source>
        <dbReference type="ARBA" id="ARBA00023136"/>
    </source>
</evidence>
<evidence type="ECO:0000256" key="2">
    <source>
        <dbReference type="ARBA" id="ARBA00022475"/>
    </source>
</evidence>
<feature type="transmembrane region" description="Helical" evidence="8">
    <location>
        <begin position="357"/>
        <end position="373"/>
    </location>
</feature>
<gene>
    <name evidence="10" type="ORF">A3K52_00310</name>
</gene>
<evidence type="ECO:0000259" key="9">
    <source>
        <dbReference type="Pfam" id="PF13231"/>
    </source>
</evidence>
<dbReference type="PANTHER" id="PTHR33908:SF11">
    <property type="entry name" value="MEMBRANE PROTEIN"/>
    <property type="match status" value="1"/>
</dbReference>
<dbReference type="Proteomes" id="UP000177050">
    <property type="component" value="Unassembled WGS sequence"/>
</dbReference>
<keyword evidence="6 8" id="KW-1133">Transmembrane helix</keyword>
<evidence type="ECO:0000256" key="3">
    <source>
        <dbReference type="ARBA" id="ARBA00022676"/>
    </source>
</evidence>
<evidence type="ECO:0000256" key="4">
    <source>
        <dbReference type="ARBA" id="ARBA00022679"/>
    </source>
</evidence>
<name>A0A1F7KZC9_9BACT</name>
<feature type="transmembrane region" description="Helical" evidence="8">
    <location>
        <begin position="143"/>
        <end position="160"/>
    </location>
</feature>
<keyword evidence="2" id="KW-1003">Cell membrane</keyword>
<protein>
    <recommendedName>
        <fullName evidence="9">Glycosyltransferase RgtA/B/C/D-like domain-containing protein</fullName>
    </recommendedName>
</protein>
<feature type="transmembrane region" description="Helical" evidence="8">
    <location>
        <begin position="307"/>
        <end position="326"/>
    </location>
</feature>
<comment type="subcellular location">
    <subcellularLocation>
        <location evidence="1">Cell membrane</location>
        <topology evidence="1">Multi-pass membrane protein</topology>
    </subcellularLocation>
</comment>
<dbReference type="EMBL" id="MGBR01000001">
    <property type="protein sequence ID" value="OGK73237.1"/>
    <property type="molecule type" value="Genomic_DNA"/>
</dbReference>
<feature type="transmembrane region" description="Helical" evidence="8">
    <location>
        <begin position="280"/>
        <end position="301"/>
    </location>
</feature>
<organism evidence="10 11">
    <name type="scientific">Candidatus Roizmanbacteria bacterium RIFOXYD1_FULL_38_12</name>
    <dbReference type="NCBI Taxonomy" id="1802093"/>
    <lineage>
        <taxon>Bacteria</taxon>
        <taxon>Candidatus Roizmaniibacteriota</taxon>
    </lineage>
</organism>
<evidence type="ECO:0000256" key="5">
    <source>
        <dbReference type="ARBA" id="ARBA00022692"/>
    </source>
</evidence>
<feature type="transmembrane region" description="Helical" evidence="8">
    <location>
        <begin position="75"/>
        <end position="108"/>
    </location>
</feature>
<dbReference type="InterPro" id="IPR050297">
    <property type="entry name" value="LipidA_mod_glycosyltrf_83"/>
</dbReference>
<dbReference type="Pfam" id="PF13231">
    <property type="entry name" value="PMT_2"/>
    <property type="match status" value="1"/>
</dbReference>
<feature type="domain" description="Glycosyltransferase RgtA/B/C/D-like" evidence="9">
    <location>
        <begin position="74"/>
        <end position="225"/>
    </location>
</feature>
<accession>A0A1F7KZC9</accession>
<dbReference type="AlphaFoldDB" id="A0A1F7KZC9"/>
<evidence type="ECO:0000256" key="6">
    <source>
        <dbReference type="ARBA" id="ARBA00022989"/>
    </source>
</evidence>
<keyword evidence="5 8" id="KW-0812">Transmembrane</keyword>
<feature type="transmembrane region" description="Helical" evidence="8">
    <location>
        <begin position="213"/>
        <end position="233"/>
    </location>
</feature>